<accession>A0A6B0UKB2</accession>
<organism evidence="1">
    <name type="scientific">Ixodes ricinus</name>
    <name type="common">Common tick</name>
    <name type="synonym">Acarus ricinus</name>
    <dbReference type="NCBI Taxonomy" id="34613"/>
    <lineage>
        <taxon>Eukaryota</taxon>
        <taxon>Metazoa</taxon>
        <taxon>Ecdysozoa</taxon>
        <taxon>Arthropoda</taxon>
        <taxon>Chelicerata</taxon>
        <taxon>Arachnida</taxon>
        <taxon>Acari</taxon>
        <taxon>Parasitiformes</taxon>
        <taxon>Ixodida</taxon>
        <taxon>Ixodoidea</taxon>
        <taxon>Ixodidae</taxon>
        <taxon>Ixodinae</taxon>
        <taxon>Ixodes</taxon>
    </lineage>
</organism>
<protein>
    <submittedName>
        <fullName evidence="1">Putative secreted protein</fullName>
    </submittedName>
</protein>
<evidence type="ECO:0000313" key="1">
    <source>
        <dbReference type="EMBL" id="MXU90209.1"/>
    </source>
</evidence>
<reference evidence="1" key="1">
    <citation type="submission" date="2019-12" db="EMBL/GenBank/DDBJ databases">
        <title>An insight into the sialome of adult female Ixodes ricinus ticks feeding for 6 days.</title>
        <authorList>
            <person name="Perner J."/>
            <person name="Ribeiro J.M.C."/>
        </authorList>
    </citation>
    <scope>NUCLEOTIDE SEQUENCE</scope>
    <source>
        <strain evidence="1">Semi-engorged</strain>
        <tissue evidence="1">Salivary glands</tissue>
    </source>
</reference>
<proteinExistence type="predicted"/>
<dbReference type="AlphaFoldDB" id="A0A6B0UKB2"/>
<dbReference type="EMBL" id="GIFC01008126">
    <property type="protein sequence ID" value="MXU90209.1"/>
    <property type="molecule type" value="Transcribed_RNA"/>
</dbReference>
<name>A0A6B0UKB2_IXORI</name>
<sequence length="113" mass="12289">MRTTLLLITATPSLRGTLHYTWFLHFVHHSSARSLRPRNAVGQRPLGMRAASPAVCVQDESGKRSAPEILLSHENAFAAGGATISLEYFLADSRHCQLGQLCLPSHSIGSKLP</sequence>